<feature type="transmembrane region" description="Helical" evidence="1">
    <location>
        <begin position="48"/>
        <end position="66"/>
    </location>
</feature>
<keyword evidence="1" id="KW-0812">Transmembrane</keyword>
<comment type="caution">
    <text evidence="2">The sequence shown here is derived from an EMBL/GenBank/DDBJ whole genome shotgun (WGS) entry which is preliminary data.</text>
</comment>
<dbReference type="EMBL" id="WTYX01000002">
    <property type="protein sequence ID" value="MXO91753.1"/>
    <property type="molecule type" value="Genomic_DNA"/>
</dbReference>
<organism evidence="2 3">
    <name type="scientific">Pontixanthobacter aquaemixtae</name>
    <dbReference type="NCBI Taxonomy" id="1958940"/>
    <lineage>
        <taxon>Bacteria</taxon>
        <taxon>Pseudomonadati</taxon>
        <taxon>Pseudomonadota</taxon>
        <taxon>Alphaproteobacteria</taxon>
        <taxon>Sphingomonadales</taxon>
        <taxon>Erythrobacteraceae</taxon>
        <taxon>Pontixanthobacter</taxon>
    </lineage>
</organism>
<keyword evidence="1" id="KW-1133">Transmembrane helix</keyword>
<reference evidence="2 3" key="1">
    <citation type="submission" date="2019-12" db="EMBL/GenBank/DDBJ databases">
        <title>Genomic-based taxomic classification of the family Erythrobacteraceae.</title>
        <authorList>
            <person name="Xu L."/>
        </authorList>
    </citation>
    <scope>NUCLEOTIDE SEQUENCE [LARGE SCALE GENOMIC DNA]</scope>
    <source>
        <strain evidence="2 3">KCTC 52763</strain>
    </source>
</reference>
<evidence type="ECO:0008006" key="4">
    <source>
        <dbReference type="Google" id="ProtNLM"/>
    </source>
</evidence>
<feature type="transmembrane region" description="Helical" evidence="1">
    <location>
        <begin position="86"/>
        <end position="103"/>
    </location>
</feature>
<sequence length="111" mass="11636">MGGIGPGVALLAVAALLVWIVLLVWLAQRILRFIGLRTGWGPLDPRNIGVTFVLLAGAIHLGNYALDWLGGSGVASQDGAVSFPTAFLIGSVAIGVGIAAIRWHRQQKPKD</sequence>
<evidence type="ECO:0000313" key="3">
    <source>
        <dbReference type="Proteomes" id="UP000442714"/>
    </source>
</evidence>
<dbReference type="OrthoDB" id="7428934at2"/>
<protein>
    <recommendedName>
        <fullName evidence="4">Integral membrane protein</fullName>
    </recommendedName>
</protein>
<dbReference type="RefSeq" id="WP_160605494.1">
    <property type="nucleotide sequence ID" value="NZ_WTYX01000002.1"/>
</dbReference>
<keyword evidence="3" id="KW-1185">Reference proteome</keyword>
<dbReference type="Proteomes" id="UP000442714">
    <property type="component" value="Unassembled WGS sequence"/>
</dbReference>
<dbReference type="AlphaFoldDB" id="A0A844ZUT8"/>
<proteinExistence type="predicted"/>
<accession>A0A844ZUT8</accession>
<evidence type="ECO:0000256" key="1">
    <source>
        <dbReference type="SAM" id="Phobius"/>
    </source>
</evidence>
<feature type="transmembrane region" description="Helical" evidence="1">
    <location>
        <begin position="6"/>
        <end position="27"/>
    </location>
</feature>
<evidence type="ECO:0000313" key="2">
    <source>
        <dbReference type="EMBL" id="MXO91753.1"/>
    </source>
</evidence>
<name>A0A844ZUT8_9SPHN</name>
<keyword evidence="1" id="KW-0472">Membrane</keyword>
<gene>
    <name evidence="2" type="ORF">GRI41_13025</name>
</gene>